<reference evidence="7" key="1">
    <citation type="submission" date="2022-05" db="EMBL/GenBank/DDBJ databases">
        <title>Corynebacterium sp. TA-R-1 sp. nov., isolated from human feces.</title>
        <authorList>
            <person name="Shamsuzzaman M."/>
            <person name="Dahal R.H."/>
        </authorList>
    </citation>
    <scope>NUCLEOTIDE SEQUENCE</scope>
    <source>
        <strain evidence="7">TA-R-1</strain>
    </source>
</reference>
<dbReference type="RefSeq" id="WP_253577713.1">
    <property type="nucleotide sequence ID" value="NZ_JAMFTQ010000006.1"/>
</dbReference>
<dbReference type="Gene3D" id="3.90.1030.10">
    <property type="entry name" value="Ribosomal protein L17"/>
    <property type="match status" value="1"/>
</dbReference>
<dbReference type="PROSITE" id="PS01167">
    <property type="entry name" value="RIBOSOMAL_L17"/>
    <property type="match status" value="1"/>
</dbReference>
<comment type="subunit">
    <text evidence="4">Part of the 50S ribosomal subunit. Contacts protein L32.</text>
</comment>
<dbReference type="GO" id="GO:0005840">
    <property type="term" value="C:ribosome"/>
    <property type="evidence" value="ECO:0007669"/>
    <property type="project" value="UniProtKB-KW"/>
</dbReference>
<evidence type="ECO:0000256" key="2">
    <source>
        <dbReference type="ARBA" id="ARBA00022980"/>
    </source>
</evidence>
<dbReference type="PANTHER" id="PTHR14413:SF16">
    <property type="entry name" value="LARGE RIBOSOMAL SUBUNIT PROTEIN BL17M"/>
    <property type="match status" value="1"/>
</dbReference>
<keyword evidence="3 4" id="KW-0687">Ribonucleoprotein</keyword>
<evidence type="ECO:0000313" key="8">
    <source>
        <dbReference type="Proteomes" id="UP001204000"/>
    </source>
</evidence>
<sequence>MPTPKKGARLGGSAKHQEHILANLAQSLFEHGAIKTTEAKAKMLRPYAEKLITKAKRGTIADRRAVAAELPNKEIVAYLFNELAPQFEGRDGGYTRSIKLENRAGDNAPMVHISLVTEELVSTAATRTARAAASREAEAAKVEAAASEEPAVDETAVELNEAQAAEVETAQVEADAQAAEASNEAAIEAQAAEPESPEQEQQK</sequence>
<proteinExistence type="inferred from homology"/>
<comment type="caution">
    <text evidence="7">The sequence shown here is derived from an EMBL/GenBank/DDBJ whole genome shotgun (WGS) entry which is preliminary data.</text>
</comment>
<evidence type="ECO:0000313" key="7">
    <source>
        <dbReference type="EMBL" id="MCP1387828.1"/>
    </source>
</evidence>
<dbReference type="PANTHER" id="PTHR14413">
    <property type="entry name" value="RIBOSOMAL PROTEIN L17"/>
    <property type="match status" value="1"/>
</dbReference>
<feature type="compositionally biased region" description="Low complexity" evidence="6">
    <location>
        <begin position="161"/>
        <end position="194"/>
    </location>
</feature>
<feature type="region of interest" description="Disordered" evidence="6">
    <location>
        <begin position="143"/>
        <end position="203"/>
    </location>
</feature>
<dbReference type="SUPFAM" id="SSF64263">
    <property type="entry name" value="Prokaryotic ribosomal protein L17"/>
    <property type="match status" value="1"/>
</dbReference>
<evidence type="ECO:0000256" key="3">
    <source>
        <dbReference type="ARBA" id="ARBA00023274"/>
    </source>
</evidence>
<organism evidence="7 8">
    <name type="scientific">Corynebacterium stercoris</name>
    <dbReference type="NCBI Taxonomy" id="2943490"/>
    <lineage>
        <taxon>Bacteria</taxon>
        <taxon>Bacillati</taxon>
        <taxon>Actinomycetota</taxon>
        <taxon>Actinomycetes</taxon>
        <taxon>Mycobacteriales</taxon>
        <taxon>Corynebacteriaceae</taxon>
        <taxon>Corynebacterium</taxon>
    </lineage>
</organism>
<gene>
    <name evidence="4 7" type="primary">rplQ</name>
    <name evidence="7" type="ORF">M5J20_06435</name>
</gene>
<dbReference type="InterPro" id="IPR036373">
    <property type="entry name" value="Ribosomal_bL17_sf"/>
</dbReference>
<evidence type="ECO:0000256" key="5">
    <source>
        <dbReference type="RuleBase" id="RU000660"/>
    </source>
</evidence>
<keyword evidence="8" id="KW-1185">Reference proteome</keyword>
<dbReference type="HAMAP" id="MF_01368">
    <property type="entry name" value="Ribosomal_bL17"/>
    <property type="match status" value="1"/>
</dbReference>
<dbReference type="Pfam" id="PF01196">
    <property type="entry name" value="Ribosomal_L17"/>
    <property type="match status" value="1"/>
</dbReference>
<dbReference type="EMBL" id="JAMFTQ010000006">
    <property type="protein sequence ID" value="MCP1387828.1"/>
    <property type="molecule type" value="Genomic_DNA"/>
</dbReference>
<evidence type="ECO:0000256" key="1">
    <source>
        <dbReference type="ARBA" id="ARBA00008777"/>
    </source>
</evidence>
<dbReference type="NCBIfam" id="TIGR00059">
    <property type="entry name" value="L17"/>
    <property type="match status" value="1"/>
</dbReference>
<dbReference type="InterPro" id="IPR047859">
    <property type="entry name" value="Ribosomal_bL17_CS"/>
</dbReference>
<evidence type="ECO:0000256" key="6">
    <source>
        <dbReference type="SAM" id="MobiDB-lite"/>
    </source>
</evidence>
<dbReference type="InterPro" id="IPR000456">
    <property type="entry name" value="Ribosomal_bL17"/>
</dbReference>
<comment type="similarity">
    <text evidence="1 4 5">Belongs to the bacterial ribosomal protein bL17 family.</text>
</comment>
<protein>
    <recommendedName>
        <fullName evidence="4">Large ribosomal subunit protein bL17</fullName>
    </recommendedName>
</protein>
<keyword evidence="2 4" id="KW-0689">Ribosomal protein</keyword>
<dbReference type="Proteomes" id="UP001204000">
    <property type="component" value="Unassembled WGS sequence"/>
</dbReference>
<evidence type="ECO:0000256" key="4">
    <source>
        <dbReference type="HAMAP-Rule" id="MF_01368"/>
    </source>
</evidence>
<name>A0ABT1G473_9CORY</name>
<accession>A0ABT1G473</accession>